<organism evidence="2 3">
    <name type="scientific">Notothenia coriiceps</name>
    <name type="common">black rockcod</name>
    <dbReference type="NCBI Taxonomy" id="8208"/>
    <lineage>
        <taxon>Eukaryota</taxon>
        <taxon>Metazoa</taxon>
        <taxon>Chordata</taxon>
        <taxon>Craniata</taxon>
        <taxon>Vertebrata</taxon>
        <taxon>Euteleostomi</taxon>
        <taxon>Actinopterygii</taxon>
        <taxon>Neopterygii</taxon>
        <taxon>Teleostei</taxon>
        <taxon>Neoteleostei</taxon>
        <taxon>Acanthomorphata</taxon>
        <taxon>Eupercaria</taxon>
        <taxon>Perciformes</taxon>
        <taxon>Notothenioidei</taxon>
        <taxon>Nototheniidae</taxon>
        <taxon>Notothenia</taxon>
    </lineage>
</organism>
<dbReference type="AlphaFoldDB" id="A0A6I9P2F5"/>
<sequence length="208" mass="22976">MARVSIETSGKRLEAQPLVHVLDAKGSNMSGAHQDGEIMADSLHVNTTAALGLHDQEMDSALSEFKVFNIVIIALALCILTITGLYCITVCYNRTRQSKRAHVYESAVTRGEPADPVAVRAVTRSTSFINPLAFFRKQEAAKDNSRIYYIYSNPLPVGLKEGEEECRTKASQGEEEQTALMLPLSFQEYAKDPCSGITLDPPIFYMQL</sequence>
<dbReference type="RefSeq" id="XP_010780711.1">
    <property type="nucleotide sequence ID" value="XM_010782409.1"/>
</dbReference>
<accession>A0A6I9P2F5</accession>
<protein>
    <submittedName>
        <fullName evidence="3">Uncharacterized protein isoform X1</fullName>
    </submittedName>
</protein>
<dbReference type="Proteomes" id="UP000504611">
    <property type="component" value="Unplaced"/>
</dbReference>
<keyword evidence="1" id="KW-0812">Transmembrane</keyword>
<name>A0A6I9P2F5_9TELE</name>
<gene>
    <name evidence="3" type="primary">LOC104955164</name>
</gene>
<feature type="transmembrane region" description="Helical" evidence="1">
    <location>
        <begin position="67"/>
        <end position="92"/>
    </location>
</feature>
<dbReference type="GeneID" id="104955164"/>
<reference evidence="3" key="1">
    <citation type="submission" date="2025-08" db="UniProtKB">
        <authorList>
            <consortium name="RefSeq"/>
        </authorList>
    </citation>
    <scope>IDENTIFICATION</scope>
    <source>
        <tissue evidence="3">Muscle</tissue>
    </source>
</reference>
<evidence type="ECO:0000313" key="2">
    <source>
        <dbReference type="Proteomes" id="UP000504611"/>
    </source>
</evidence>
<keyword evidence="1" id="KW-0472">Membrane</keyword>
<proteinExistence type="predicted"/>
<keyword evidence="2" id="KW-1185">Reference proteome</keyword>
<evidence type="ECO:0000313" key="3">
    <source>
        <dbReference type="RefSeq" id="XP_010780711.1"/>
    </source>
</evidence>
<evidence type="ECO:0000256" key="1">
    <source>
        <dbReference type="SAM" id="Phobius"/>
    </source>
</evidence>
<dbReference type="KEGG" id="ncc:104955164"/>
<dbReference type="OrthoDB" id="8943878at2759"/>
<keyword evidence="1" id="KW-1133">Transmembrane helix</keyword>